<dbReference type="PRINTS" id="PR00385">
    <property type="entry name" value="P450"/>
</dbReference>
<dbReference type="PRINTS" id="PR00359">
    <property type="entry name" value="BP450"/>
</dbReference>
<dbReference type="AlphaFoldDB" id="A0A8H9IVP8"/>
<dbReference type="PANTHER" id="PTHR46696:SF1">
    <property type="entry name" value="CYTOCHROME P450 YJIB-RELATED"/>
    <property type="match status" value="1"/>
</dbReference>
<dbReference type="PANTHER" id="PTHR46696">
    <property type="entry name" value="P450, PUTATIVE (EUROFUNG)-RELATED"/>
    <property type="match status" value="1"/>
</dbReference>
<dbReference type="CDD" id="cd20625">
    <property type="entry name" value="CYP164-like"/>
    <property type="match status" value="1"/>
</dbReference>
<comment type="similarity">
    <text evidence="2">Belongs to the cytochrome P450 family.</text>
</comment>
<evidence type="ECO:0000256" key="2">
    <source>
        <dbReference type="ARBA" id="ARBA00010617"/>
    </source>
</evidence>
<evidence type="ECO:0000313" key="9">
    <source>
        <dbReference type="EMBL" id="GHF35710.1"/>
    </source>
</evidence>
<reference evidence="9" key="2">
    <citation type="submission" date="2020-09" db="EMBL/GenBank/DDBJ databases">
        <authorList>
            <person name="Sun Q."/>
            <person name="Zhou Y."/>
        </authorList>
    </citation>
    <scope>NUCLEOTIDE SEQUENCE</scope>
    <source>
        <strain evidence="9">CGMCC 4.7679</strain>
    </source>
</reference>
<keyword evidence="3" id="KW-0349">Heme</keyword>
<dbReference type="GO" id="GO:0005506">
    <property type="term" value="F:iron ion binding"/>
    <property type="evidence" value="ECO:0007669"/>
    <property type="project" value="InterPro"/>
</dbReference>
<evidence type="ECO:0000256" key="4">
    <source>
        <dbReference type="ARBA" id="ARBA00022723"/>
    </source>
</evidence>
<evidence type="ECO:0000256" key="5">
    <source>
        <dbReference type="ARBA" id="ARBA00023002"/>
    </source>
</evidence>
<dbReference type="InterPro" id="IPR036396">
    <property type="entry name" value="Cyt_P450_sf"/>
</dbReference>
<evidence type="ECO:0000256" key="3">
    <source>
        <dbReference type="ARBA" id="ARBA00022617"/>
    </source>
</evidence>
<evidence type="ECO:0000313" key="10">
    <source>
        <dbReference type="Proteomes" id="UP000658656"/>
    </source>
</evidence>
<dbReference type="OrthoDB" id="502624at2"/>
<gene>
    <name evidence="9" type="ORF">GCM10017566_05810</name>
</gene>
<dbReference type="EMBL" id="BNAV01000001">
    <property type="protein sequence ID" value="GHF35710.1"/>
    <property type="molecule type" value="Genomic_DNA"/>
</dbReference>
<dbReference type="InterPro" id="IPR001128">
    <property type="entry name" value="Cyt_P450"/>
</dbReference>
<name>A0A8H9IVP8_9PSEU</name>
<comment type="caution">
    <text evidence="9">The sequence shown here is derived from an EMBL/GenBank/DDBJ whole genome shotgun (WGS) entry which is preliminary data.</text>
</comment>
<dbReference type="Pfam" id="PF00067">
    <property type="entry name" value="p450"/>
    <property type="match status" value="1"/>
</dbReference>
<dbReference type="Proteomes" id="UP000658656">
    <property type="component" value="Unassembled WGS sequence"/>
</dbReference>
<evidence type="ECO:0000256" key="1">
    <source>
        <dbReference type="ARBA" id="ARBA00004660"/>
    </source>
</evidence>
<comment type="pathway">
    <text evidence="1">Antibiotic biosynthesis; vancomycin biosynthesis.</text>
</comment>
<proteinExistence type="inferred from homology"/>
<dbReference type="GO" id="GO:0004497">
    <property type="term" value="F:monooxygenase activity"/>
    <property type="evidence" value="ECO:0007669"/>
    <property type="project" value="UniProtKB-KW"/>
</dbReference>
<dbReference type="RefSeq" id="WP_145934796.1">
    <property type="nucleotide sequence ID" value="NZ_BNAV01000001.1"/>
</dbReference>
<sequence length="401" mass="44908">MTATPPVFDVTDPRLVTDPDAYYAVFRRENPSHPVPGLGLTFFRHAECGQIFRDARTWGNDPLRSLRFQELERSDPAAAQETRRIFEHRFMDEIDPPDHTRIRKLFDKLFGRRNSLAQREKIRALFEHQLDQLGGRTEFDLVTDYAYAVPIRMVAELTGLPSDDDPKVAAWLLQIAADYDVRLIDGVYRAARPLFDYIEDFVAARRVAPEGEFIDGILAAEDTGELSHGEIVGAIAILLAGGFETTASALCNGVHALLTHRDQLGRLQADPDLLDSAVEEILRFDPPVSTQKRIALHRTELAGHVVEEGEQVGIIMHSANRDEDVFTDPDAFDIGRKPNPHLSFAAGIHHCVGAPLARQELPIGLEVLLERYRDLRLIEAVERNSFGTNNLATLRVAATPR</sequence>
<keyword evidence="6" id="KW-0408">Iron</keyword>
<organism evidence="9 10">
    <name type="scientific">Amycolatopsis bartoniae</name>
    <dbReference type="NCBI Taxonomy" id="941986"/>
    <lineage>
        <taxon>Bacteria</taxon>
        <taxon>Bacillati</taxon>
        <taxon>Actinomycetota</taxon>
        <taxon>Actinomycetes</taxon>
        <taxon>Pseudonocardiales</taxon>
        <taxon>Pseudonocardiaceae</taxon>
        <taxon>Amycolatopsis</taxon>
    </lineage>
</organism>
<keyword evidence="7" id="KW-0503">Monooxygenase</keyword>
<dbReference type="FunFam" id="1.10.630.10:FF:000018">
    <property type="entry name" value="Cytochrome P450 monooxygenase"/>
    <property type="match status" value="1"/>
</dbReference>
<comment type="function">
    <text evidence="8">Involved in the coupling of aromatic side chains of the heptapeptide of vancomycin.</text>
</comment>
<evidence type="ECO:0000256" key="7">
    <source>
        <dbReference type="ARBA" id="ARBA00023033"/>
    </source>
</evidence>
<evidence type="ECO:0000256" key="6">
    <source>
        <dbReference type="ARBA" id="ARBA00023004"/>
    </source>
</evidence>
<dbReference type="SUPFAM" id="SSF48264">
    <property type="entry name" value="Cytochrome P450"/>
    <property type="match status" value="1"/>
</dbReference>
<dbReference type="GO" id="GO:0020037">
    <property type="term" value="F:heme binding"/>
    <property type="evidence" value="ECO:0007669"/>
    <property type="project" value="InterPro"/>
</dbReference>
<protein>
    <submittedName>
        <fullName evidence="9">Cytochrome P450</fullName>
    </submittedName>
</protein>
<keyword evidence="5" id="KW-0560">Oxidoreductase</keyword>
<dbReference type="GO" id="GO:0016705">
    <property type="term" value="F:oxidoreductase activity, acting on paired donors, with incorporation or reduction of molecular oxygen"/>
    <property type="evidence" value="ECO:0007669"/>
    <property type="project" value="InterPro"/>
</dbReference>
<dbReference type="Gene3D" id="1.10.630.10">
    <property type="entry name" value="Cytochrome P450"/>
    <property type="match status" value="1"/>
</dbReference>
<keyword evidence="10" id="KW-1185">Reference proteome</keyword>
<reference evidence="9" key="1">
    <citation type="journal article" date="2014" name="Int. J. Syst. Evol. Microbiol.">
        <title>Complete genome sequence of Corynebacterium casei LMG S-19264T (=DSM 44701T), isolated from a smear-ripened cheese.</title>
        <authorList>
            <consortium name="US DOE Joint Genome Institute (JGI-PGF)"/>
            <person name="Walter F."/>
            <person name="Albersmeier A."/>
            <person name="Kalinowski J."/>
            <person name="Ruckert C."/>
        </authorList>
    </citation>
    <scope>NUCLEOTIDE SEQUENCE</scope>
    <source>
        <strain evidence="9">CGMCC 4.7679</strain>
    </source>
</reference>
<dbReference type="InterPro" id="IPR002397">
    <property type="entry name" value="Cyt_P450_B"/>
</dbReference>
<accession>A0A8H9IVP8</accession>
<evidence type="ECO:0000256" key="8">
    <source>
        <dbReference type="ARBA" id="ARBA00055433"/>
    </source>
</evidence>
<keyword evidence="4" id="KW-0479">Metal-binding</keyword>